<comment type="similarity">
    <text evidence="2">Belongs to the bacterial solute-binding protein 2 family.</text>
</comment>
<dbReference type="PANTHER" id="PTHR30036:SF7">
    <property type="entry name" value="ABC TRANSPORTER PERIPLASMIC-BINDING PROTEIN YPHF"/>
    <property type="match status" value="1"/>
</dbReference>
<keyword evidence="3" id="KW-0472">Membrane</keyword>
<evidence type="ECO:0000259" key="4">
    <source>
        <dbReference type="Pfam" id="PF13407"/>
    </source>
</evidence>
<reference evidence="5" key="1">
    <citation type="submission" date="2019-11" db="EMBL/GenBank/DDBJ databases">
        <authorList>
            <person name="Feng L."/>
        </authorList>
    </citation>
    <scope>NUCLEOTIDE SEQUENCE</scope>
    <source>
        <strain evidence="5">BhanseniiLFYP23</strain>
    </source>
</reference>
<dbReference type="PANTHER" id="PTHR30036">
    <property type="entry name" value="D-XYLOSE-BINDING PERIPLASMIC PROTEIN"/>
    <property type="match status" value="1"/>
</dbReference>
<sequence>MKKDKKMFIFIEAVLGTMVLFLAFLMLREKNVDKSYQISVIVENADDTQWSAFKYGLKMAAEDKGAEMVMVSTGASLSQEEEKKLIEEEIKNGADGVIVQPVSGEDTQQMLKEVGNKAEIMLVDDILSGIEKFPVIQPDAYAIGKTLVEELLKDYGGNLEGKTLGILNGKEGLKSSAEKEKGFIEALQGTGAEIVWSDTQITENMPDVDFVIALDDNSLRAAGEMAAANNLHGAIVYGIGNSTQSVYYLDMGIAECLVIPDTFNVGYQSLTELVNKLEKAFYEYENQEISYTVMRKENMFSKENQEVIFTMSQ</sequence>
<proteinExistence type="inferred from homology"/>
<protein>
    <submittedName>
        <fullName evidence="5">TMAO reductase system periplasmic protein TorT</fullName>
    </submittedName>
</protein>
<dbReference type="SUPFAM" id="SSF53822">
    <property type="entry name" value="Periplasmic binding protein-like I"/>
    <property type="match status" value="1"/>
</dbReference>
<gene>
    <name evidence="5" type="ORF">BHLFYP23_02606</name>
</gene>
<dbReference type="InterPro" id="IPR050555">
    <property type="entry name" value="Bact_Solute-Bind_Prot2"/>
</dbReference>
<dbReference type="RefSeq" id="WP_156342325.1">
    <property type="nucleotide sequence ID" value="NZ_CACRSY010000010.1"/>
</dbReference>
<accession>A0A6N2TGX6</accession>
<dbReference type="AlphaFoldDB" id="A0A6N2TGX6"/>
<feature type="transmembrane region" description="Helical" evidence="3">
    <location>
        <begin position="7"/>
        <end position="27"/>
    </location>
</feature>
<evidence type="ECO:0000256" key="3">
    <source>
        <dbReference type="SAM" id="Phobius"/>
    </source>
</evidence>
<dbReference type="GO" id="GO:0030246">
    <property type="term" value="F:carbohydrate binding"/>
    <property type="evidence" value="ECO:0007669"/>
    <property type="project" value="TreeGrafter"/>
</dbReference>
<evidence type="ECO:0000313" key="5">
    <source>
        <dbReference type="EMBL" id="VYT05064.1"/>
    </source>
</evidence>
<evidence type="ECO:0000256" key="2">
    <source>
        <dbReference type="ARBA" id="ARBA00007639"/>
    </source>
</evidence>
<feature type="domain" description="Periplasmic binding protein" evidence="4">
    <location>
        <begin position="38"/>
        <end position="278"/>
    </location>
</feature>
<dbReference type="InterPro" id="IPR028082">
    <property type="entry name" value="Peripla_BP_I"/>
</dbReference>
<keyword evidence="3" id="KW-0812">Transmembrane</keyword>
<name>A0A6N2TGX6_BLAHA</name>
<keyword evidence="3" id="KW-1133">Transmembrane helix</keyword>
<dbReference type="GO" id="GO:0030288">
    <property type="term" value="C:outer membrane-bounded periplasmic space"/>
    <property type="evidence" value="ECO:0007669"/>
    <property type="project" value="TreeGrafter"/>
</dbReference>
<evidence type="ECO:0000256" key="1">
    <source>
        <dbReference type="ARBA" id="ARBA00004196"/>
    </source>
</evidence>
<dbReference type="InterPro" id="IPR025997">
    <property type="entry name" value="SBP_2_dom"/>
</dbReference>
<dbReference type="Pfam" id="PF13407">
    <property type="entry name" value="Peripla_BP_4"/>
    <property type="match status" value="1"/>
</dbReference>
<comment type="subcellular location">
    <subcellularLocation>
        <location evidence="1">Cell envelope</location>
    </subcellularLocation>
</comment>
<dbReference type="Gene3D" id="3.40.50.2300">
    <property type="match status" value="2"/>
</dbReference>
<dbReference type="EMBL" id="CACRSY010000010">
    <property type="protein sequence ID" value="VYT05064.1"/>
    <property type="molecule type" value="Genomic_DNA"/>
</dbReference>
<organism evidence="5">
    <name type="scientific">Blautia hansenii</name>
    <name type="common">Ruminococcus hansenii</name>
    <dbReference type="NCBI Taxonomy" id="1322"/>
    <lineage>
        <taxon>Bacteria</taxon>
        <taxon>Bacillati</taxon>
        <taxon>Bacillota</taxon>
        <taxon>Clostridia</taxon>
        <taxon>Lachnospirales</taxon>
        <taxon>Lachnospiraceae</taxon>
        <taxon>Blautia</taxon>
    </lineage>
</organism>